<dbReference type="Gene3D" id="3.80.10.10">
    <property type="entry name" value="Ribonuclease Inhibitor"/>
    <property type="match status" value="3"/>
</dbReference>
<dbReference type="InterPro" id="IPR024079">
    <property type="entry name" value="MetalloPept_cat_dom_sf"/>
</dbReference>
<dbReference type="PROSITE" id="PS51450">
    <property type="entry name" value="LRR"/>
    <property type="match status" value="4"/>
</dbReference>
<feature type="region of interest" description="Disordered" evidence="25">
    <location>
        <begin position="1550"/>
        <end position="1575"/>
    </location>
</feature>
<dbReference type="InterPro" id="IPR045090">
    <property type="entry name" value="Pept_M3A_M3B"/>
</dbReference>
<protein>
    <recommendedName>
        <fullName evidence="20">Erbin</fullName>
    </recommendedName>
    <alternativeName>
        <fullName evidence="21">Densin-180-like protein</fullName>
    </alternativeName>
    <alternativeName>
        <fullName evidence="23">Erbb2-interacting protein</fullName>
    </alternativeName>
    <alternativeName>
        <fullName evidence="22">Protein LAP2</fullName>
    </alternativeName>
</protein>
<keyword evidence="8" id="KW-0597">Phosphoprotein</keyword>
<feature type="region of interest" description="Disordered" evidence="25">
    <location>
        <begin position="2334"/>
        <end position="2354"/>
    </location>
</feature>
<feature type="region of interest" description="Disordered" evidence="25">
    <location>
        <begin position="2227"/>
        <end position="2274"/>
    </location>
</feature>
<dbReference type="SMART" id="SM00365">
    <property type="entry name" value="LRR_SD22"/>
    <property type="match status" value="6"/>
</dbReference>
<dbReference type="GO" id="GO:0006518">
    <property type="term" value="P:peptide metabolic process"/>
    <property type="evidence" value="ECO:0007669"/>
    <property type="project" value="TreeGrafter"/>
</dbReference>
<feature type="compositionally biased region" description="Basic and acidic residues" evidence="25">
    <location>
        <begin position="1330"/>
        <end position="1341"/>
    </location>
</feature>
<dbReference type="PANTHER" id="PTHR11804">
    <property type="entry name" value="PROTEASE M3 THIMET OLIGOPEPTIDASE-RELATED"/>
    <property type="match status" value="1"/>
</dbReference>
<dbReference type="SUPFAM" id="SSF52058">
    <property type="entry name" value="L domain-like"/>
    <property type="match status" value="2"/>
</dbReference>
<evidence type="ECO:0000313" key="27">
    <source>
        <dbReference type="EMBL" id="KAK2818703.1"/>
    </source>
</evidence>
<dbReference type="InterPro" id="IPR024080">
    <property type="entry name" value="Neurolysin/TOP_N"/>
</dbReference>
<dbReference type="PANTHER" id="PTHR11804:SF55">
    <property type="entry name" value="NEUROLYSIN (METALLOPEPTIDASE M3 FAMILY)"/>
    <property type="match status" value="1"/>
</dbReference>
<comment type="similarity">
    <text evidence="5">Belongs to the LAP (LRR and PDZ) protein family.</text>
</comment>
<feature type="region of interest" description="Disordered" evidence="25">
    <location>
        <begin position="1242"/>
        <end position="1316"/>
    </location>
</feature>
<feature type="compositionally biased region" description="Polar residues" evidence="25">
    <location>
        <begin position="1621"/>
        <end position="1642"/>
    </location>
</feature>
<keyword evidence="12" id="KW-0677">Repeat</keyword>
<dbReference type="CDD" id="cd06455">
    <property type="entry name" value="M3A_TOP"/>
    <property type="match status" value="1"/>
</dbReference>
<dbReference type="FunFam" id="2.30.42.10:FF:000036">
    <property type="entry name" value="Erbin isoform 7"/>
    <property type="match status" value="1"/>
</dbReference>
<dbReference type="CDD" id="cd06749">
    <property type="entry name" value="PDZ_densin_erbin-like"/>
    <property type="match status" value="1"/>
</dbReference>
<evidence type="ECO:0000256" key="9">
    <source>
        <dbReference type="ARBA" id="ARBA00022614"/>
    </source>
</evidence>
<feature type="compositionally biased region" description="Low complexity" evidence="25">
    <location>
        <begin position="1643"/>
        <end position="1655"/>
    </location>
</feature>
<keyword evidence="15" id="KW-0965">Cell junction</keyword>
<feature type="region of interest" description="Disordered" evidence="25">
    <location>
        <begin position="1700"/>
        <end position="1784"/>
    </location>
</feature>
<keyword evidence="9" id="KW-0433">Leucine-rich repeat</keyword>
<evidence type="ECO:0000256" key="20">
    <source>
        <dbReference type="ARBA" id="ARBA00074479"/>
    </source>
</evidence>
<keyword evidence="14 24" id="KW-0862">Zinc</keyword>
<evidence type="ECO:0000256" key="11">
    <source>
        <dbReference type="ARBA" id="ARBA00022723"/>
    </source>
</evidence>
<evidence type="ECO:0000256" key="16">
    <source>
        <dbReference type="ARBA" id="ARBA00023049"/>
    </source>
</evidence>
<reference evidence="27" key="1">
    <citation type="submission" date="2023-07" db="EMBL/GenBank/DDBJ databases">
        <title>Chromosome-level Genome Assembly of Striped Snakehead (Channa striata).</title>
        <authorList>
            <person name="Liu H."/>
        </authorList>
    </citation>
    <scope>NUCLEOTIDE SEQUENCE</scope>
    <source>
        <strain evidence="27">Gz</strain>
        <tissue evidence="27">Muscle</tissue>
    </source>
</reference>
<comment type="cofactor">
    <cofactor evidence="24">
        <name>Zn(2+)</name>
        <dbReference type="ChEBI" id="CHEBI:29105"/>
    </cofactor>
    <text evidence="24">Binds 1 zinc ion.</text>
</comment>
<feature type="compositionally biased region" description="Polar residues" evidence="25">
    <location>
        <begin position="2260"/>
        <end position="2270"/>
    </location>
</feature>
<dbReference type="PROSITE" id="PS50106">
    <property type="entry name" value="PDZ"/>
    <property type="match status" value="1"/>
</dbReference>
<dbReference type="Proteomes" id="UP001187415">
    <property type="component" value="Unassembled WGS sequence"/>
</dbReference>
<evidence type="ECO:0000256" key="25">
    <source>
        <dbReference type="SAM" id="MobiDB-lite"/>
    </source>
</evidence>
<dbReference type="SMART" id="SM00364">
    <property type="entry name" value="LRR_BAC"/>
    <property type="match status" value="10"/>
</dbReference>
<evidence type="ECO:0000256" key="22">
    <source>
        <dbReference type="ARBA" id="ARBA00083415"/>
    </source>
</evidence>
<comment type="subcellular location">
    <subcellularLocation>
        <location evidence="2">Basolateral cell membrane</location>
    </subcellularLocation>
    <subcellularLocation>
        <location evidence="19">Cell junction</location>
        <location evidence="19">Hemidesmosome</location>
    </subcellularLocation>
    <subcellularLocation>
        <location evidence="3">Cytoplasm</location>
    </subcellularLocation>
    <subcellularLocation>
        <location evidence="1">Nucleus membrane</location>
    </subcellularLocation>
</comment>
<evidence type="ECO:0000256" key="23">
    <source>
        <dbReference type="ARBA" id="ARBA00084015"/>
    </source>
</evidence>
<keyword evidence="11 24" id="KW-0479">Metal-binding</keyword>
<evidence type="ECO:0000256" key="13">
    <source>
        <dbReference type="ARBA" id="ARBA00022801"/>
    </source>
</evidence>
<proteinExistence type="inferred from homology"/>
<feature type="compositionally biased region" description="Low complexity" evidence="25">
    <location>
        <begin position="1762"/>
        <end position="1777"/>
    </location>
</feature>
<feature type="compositionally biased region" description="Polar residues" evidence="25">
    <location>
        <begin position="1363"/>
        <end position="1381"/>
    </location>
</feature>
<dbReference type="Pfam" id="PF01432">
    <property type="entry name" value="Peptidase_M3"/>
    <property type="match status" value="1"/>
</dbReference>
<dbReference type="FunFam" id="3.80.10.10:FF:000022">
    <property type="entry name" value="Erbin isoform 7"/>
    <property type="match status" value="1"/>
</dbReference>
<feature type="compositionally biased region" description="Polar residues" evidence="25">
    <location>
        <begin position="1251"/>
        <end position="1264"/>
    </location>
</feature>
<keyword evidence="13 24" id="KW-0378">Hydrolase</keyword>
<feature type="compositionally biased region" description="Basic and acidic residues" evidence="25">
    <location>
        <begin position="1559"/>
        <end position="1569"/>
    </location>
</feature>
<evidence type="ECO:0000256" key="17">
    <source>
        <dbReference type="ARBA" id="ARBA00023136"/>
    </source>
</evidence>
<gene>
    <name evidence="27" type="ORF">Q5P01_024264</name>
</gene>
<feature type="compositionally biased region" description="Polar residues" evidence="25">
    <location>
        <begin position="1271"/>
        <end position="1288"/>
    </location>
</feature>
<dbReference type="FunFam" id="3.80.10.10:FF:000020">
    <property type="entry name" value="Erbin isoform 7"/>
    <property type="match status" value="1"/>
</dbReference>
<feature type="domain" description="PDZ" evidence="26">
    <location>
        <begin position="1979"/>
        <end position="2054"/>
    </location>
</feature>
<keyword evidence="7" id="KW-0963">Cytoplasm</keyword>
<dbReference type="GO" id="GO:0006508">
    <property type="term" value="P:proteolysis"/>
    <property type="evidence" value="ECO:0007669"/>
    <property type="project" value="UniProtKB-KW"/>
</dbReference>
<dbReference type="InterPro" id="IPR001567">
    <property type="entry name" value="Pept_M3A_M3B_dom"/>
</dbReference>
<dbReference type="Pfam" id="PF13855">
    <property type="entry name" value="LRR_8"/>
    <property type="match status" value="2"/>
</dbReference>
<evidence type="ECO:0000256" key="3">
    <source>
        <dbReference type="ARBA" id="ARBA00004496"/>
    </source>
</evidence>
<feature type="compositionally biased region" description="Low complexity" evidence="25">
    <location>
        <begin position="1350"/>
        <end position="1362"/>
    </location>
</feature>
<dbReference type="Gene3D" id="3.40.390.10">
    <property type="entry name" value="Collagenase (Catalytic Domain)"/>
    <property type="match status" value="1"/>
</dbReference>
<keyword evidence="16 24" id="KW-0482">Metalloprotease</keyword>
<evidence type="ECO:0000256" key="19">
    <source>
        <dbReference type="ARBA" id="ARBA00060371"/>
    </source>
</evidence>
<dbReference type="Gene3D" id="1.20.1050.40">
    <property type="entry name" value="Endopeptidase. Chain P, domain 1"/>
    <property type="match status" value="1"/>
</dbReference>
<feature type="region of interest" description="Disordered" evidence="25">
    <location>
        <begin position="1602"/>
        <end position="1669"/>
    </location>
</feature>
<dbReference type="GO" id="GO:0046872">
    <property type="term" value="F:metal ion binding"/>
    <property type="evidence" value="ECO:0007669"/>
    <property type="project" value="UniProtKB-UniRule"/>
</dbReference>
<comment type="caution">
    <text evidence="27">The sequence shown here is derived from an EMBL/GenBank/DDBJ whole genome shotgun (WGS) entry which is preliminary data.</text>
</comment>
<keyword evidence="10 24" id="KW-0645">Protease</keyword>
<evidence type="ECO:0000256" key="18">
    <source>
        <dbReference type="ARBA" id="ARBA00023242"/>
    </source>
</evidence>
<evidence type="ECO:0000256" key="14">
    <source>
        <dbReference type="ARBA" id="ARBA00022833"/>
    </source>
</evidence>
<evidence type="ECO:0000256" key="5">
    <source>
        <dbReference type="ARBA" id="ARBA00007772"/>
    </source>
</evidence>
<dbReference type="EMBL" id="JAUPFM010000020">
    <property type="protein sequence ID" value="KAK2818703.1"/>
    <property type="molecule type" value="Genomic_DNA"/>
</dbReference>
<feature type="compositionally biased region" description="Basic and acidic residues" evidence="25">
    <location>
        <begin position="1204"/>
        <end position="1225"/>
    </location>
</feature>
<keyword evidence="28" id="KW-1185">Reference proteome</keyword>
<dbReference type="InterPro" id="IPR003591">
    <property type="entry name" value="Leu-rich_rpt_typical-subtyp"/>
</dbReference>
<feature type="compositionally biased region" description="Gly residues" evidence="25">
    <location>
        <begin position="1608"/>
        <end position="1618"/>
    </location>
</feature>
<feature type="compositionally biased region" description="Polar residues" evidence="25">
    <location>
        <begin position="1715"/>
        <end position="1725"/>
    </location>
</feature>
<dbReference type="Gene3D" id="1.10.1370.10">
    <property type="entry name" value="Neurolysin, domain 3"/>
    <property type="match status" value="1"/>
</dbReference>
<feature type="region of interest" description="Disordered" evidence="25">
    <location>
        <begin position="1163"/>
        <end position="1230"/>
    </location>
</feature>
<dbReference type="FunFam" id="1.20.1050.40:FF:000001">
    <property type="entry name" value="Thimet oligopeptidase 1"/>
    <property type="match status" value="1"/>
</dbReference>
<dbReference type="GO" id="GO:0010468">
    <property type="term" value="P:regulation of gene expression"/>
    <property type="evidence" value="ECO:0007669"/>
    <property type="project" value="UniProtKB-ARBA"/>
</dbReference>
<dbReference type="SMART" id="SM00369">
    <property type="entry name" value="LRR_TYP"/>
    <property type="match status" value="11"/>
</dbReference>
<dbReference type="FunFam" id="3.40.390.10:FF:000006">
    <property type="entry name" value="Thimet oligopeptidase 1"/>
    <property type="match status" value="1"/>
</dbReference>
<dbReference type="GO" id="GO:0004222">
    <property type="term" value="F:metalloendopeptidase activity"/>
    <property type="evidence" value="ECO:0007669"/>
    <property type="project" value="InterPro"/>
</dbReference>
<dbReference type="GO" id="GO:0005758">
    <property type="term" value="C:mitochondrial intermembrane space"/>
    <property type="evidence" value="ECO:0007669"/>
    <property type="project" value="TreeGrafter"/>
</dbReference>
<dbReference type="SUPFAM" id="SSF50156">
    <property type="entry name" value="PDZ domain-like"/>
    <property type="match status" value="1"/>
</dbReference>
<evidence type="ECO:0000256" key="2">
    <source>
        <dbReference type="ARBA" id="ARBA00004187"/>
    </source>
</evidence>
<organism evidence="27 28">
    <name type="scientific">Channa striata</name>
    <name type="common">Snakehead murrel</name>
    <name type="synonym">Ophicephalus striatus</name>
    <dbReference type="NCBI Taxonomy" id="64152"/>
    <lineage>
        <taxon>Eukaryota</taxon>
        <taxon>Metazoa</taxon>
        <taxon>Chordata</taxon>
        <taxon>Craniata</taxon>
        <taxon>Vertebrata</taxon>
        <taxon>Euteleostomi</taxon>
        <taxon>Actinopterygii</taxon>
        <taxon>Neopterygii</taxon>
        <taxon>Teleostei</taxon>
        <taxon>Neoteleostei</taxon>
        <taxon>Acanthomorphata</taxon>
        <taxon>Anabantaria</taxon>
        <taxon>Anabantiformes</taxon>
        <taxon>Channoidei</taxon>
        <taxon>Channidae</taxon>
        <taxon>Channa</taxon>
    </lineage>
</organism>
<evidence type="ECO:0000256" key="1">
    <source>
        <dbReference type="ARBA" id="ARBA00004126"/>
    </source>
</evidence>
<sequence length="2666" mass="298059">MCALRAAACRPLCSVSKCLLRMTIQNGSAVSARNCSQAGKMRNALRWDLSPDEMRTMTDSLINRVKKVYDDIGSLNVDDVSVENTLKALASAKLDYASSRHVLDFPQYVCPSKEVRSASTEADKKLSEFDVEISMREDVFKRVTALQKKIQDISPEEKRFLNRLVTLGRRKGLHLSKDIQEEIKRTSKLISELSIEFNKNLNEDNTFLVFSEHELGGLAESYLSGLDKTADGQYLVTLEYPHYYPLMKRCHNPETRRKMETAFHSRCKKENTVILERLIELRAKVAELLGYSNHANYVLEINMAKNASNVSDFLDTFHETLKPVGVKERKYILALKKRECLMKGYPFDGQISAWDLPYYMNQVEQCKFAVNKDKLIEYFPLDVVTEGLFGIYQELLGLTFAEVEQAHVWHEDVKLFSAHDTETGEEIGQFYLDLHPREGKFGHAACFGLQPGCKGPDGIRRLPVAAMVANFTKPRKGCPSLLQHHEVETYFHEFGHVMHELCSKTTFSEFSGTLVETDFVEVPSQMLENWVWEKEPLRRISRHYKDGTPIPDDLLEKLIVSRVANTGMMNLRQVVLSKVDQCLHTGPRADTAEVFAKLCQDVLGVPATPGTNMTASFSHLAGGYDGQYYSYLWSEVYSMDIYFSRFKKDGIMNPKVGKEYRKVILEAGGSVDGMDMLESFLGRAPCQDAFFRDWTLISCLRMSKRSLFVRLVPCRCLRGEEETVTSLDYSHCSLETVPKEIFGYEKTLQELYLDANQIEELPKQLFNCQLLHRLSMPDNDLTVLPAGIANLINLRELDVSKNSIQEFPENIKNCKVLAIVEASVNPISKLPEGFTQLLSLTQLYLNDAFLEFLPASFGRLTKLQILELRENQLKMLPKSMQKLTQLERLDLGSNEFTEVPEVLEQLAGIKELWMDGNRLTFLPGMLGMLKQLVYLDVSKNNLEMVDEQICGCESLQDLLLSNNALTQLPGSIGSLKKLTTLKVDENQLMYLPDSIGGLTSLDELDCSFNEIEALPTYIGQCVNIRTFAADHNFLTNLPPELGNWKNATVLFLHSNKLESLPEEMGDMQKLKVINLSNNKLKNLPYSFTKLNQMTAMWLSENQSKPLIPLQKEEDEETHKTVLTNYMFPQQTRTEEYIPNSDSESFNPTLWEEQRKHRAQVAFECDEDKDERETPPREGNLKRYPTPYPDELKNMVKTAQSVAHRLKEDESSDESGKDAKPSERNHVGVQDVGVKVIEAPCPNGMASDVEPQLSTNTCFQNPSTPESKDTSESYSSQKVPLKSSEGSTMNHEDTLEDSEELSDEEEEMKIAEMRPPLIEISINQPKVVTLSKDKKDDGKDADSLLDDTVANSNQNNSNCSSPSRMSDSVSLTTDSSQDNSLCTPEKEAKMPFLQKSRHEDENMNRPKDSTPLLHNGNGSETSLHTLLKTQQTPPEKLGDYDLSMEARLTFIEKGINNGMGDTYNKWDQINMNLSKLPTDNMVQLDELDAAKNGSVTREDLGSKPGFSNDNMEHLQNGNQQVSDCISSLGNKSQAIRVETSAVHVASTGVTASSDMSLSRSTEELSPEKRCHPPQVMKSHSISNIETGGMRLYSFDGKDDSYDPAAVGRMAGGAGPGPGAQGQSIVRSKSASQLLNDQTLQVHPSSSSSSSDLLSTSKPPASTSRYPVSSSMAMGIPPPQYNIQYTSSAVPKETLWAQRMPMPPEQQGYLPPPPHSLANTNYSNRNQAPPYPLQPQQRGPSMAHKPSGDMWTKERLHSTGGQPRSSTLQRQSSTSSTASMGDPRRMLEGEYMTYRDIHTLARGPLAMSQAMQRPLSARTYSIDVPGASRPLSARPQPHELPERTMSVSDFNYQHSSPSKRPNTRVKSEHSLLDGPGQTSGGVGAGRVPADWRDQVMRHIEAKKMEKDDVYSPQGQQSYTMDPHRKVPMMNGQMGPSVRPQMSQTPIARHPSREQLIDYLMLKVSQQPQGPPRIPQETLQQEIRVKVEKNPELGFSISGGVGGRGNPFRPDDNGIFVTRVQPEGPASKILQPGDKIILANGYNFVNIDHGNAVSLLKTFPSTRVTKTETSGNTPEIRLEGVRPLIRSFLAGLTEERWKLIRMGTPDDATQVMLADLLRKIVDIVIKAVLAVTVNINVPVPEECVQSSVTNTLSDSLSEALTSCDDAQSVSTEELSKLIVEEVTESVASDSSGPDVASKEPGRKPFPPIQRLDSMVKHTATVLKAFSGKVENACRPQRRRERAPQQAATEDRGEPGDAEPADKTGQQSEPAQSDPSEECFVVNATIIVRKIINKEMEEITEPFLHKVPDTDYEVLQTESTKDIEAVAGDIAQTIAEEVMTPKKSDASEPESPEPKQPGKMNIKIIRNKIKNFFTKGIAKVLIHRIVVEVKEEHQVGSQAERGSSTQSLLAEVDTLLLKEDGDKNKEDHVVKKFKKLSSGRAHVFTKDLSDLLYLHITQRMQHAAPEKKRKTTGGGSVFVPQSHANMYSDIKNKVYSFLVVMNYWVNSLAASHSKRVTHALMDVKTPTQIPAGVPAKVADVRAGPAPQPVQDVQTQMKNRLSVNVFVARLANRIFTKARVVGFMNPKSVIQYLFAKTWAEVESLEIAIPENLDKIIFTNLCKRWGSAKGVLIALQLEEAEIENYIVSCFRRYVIRPKRNAKLFCFARKAAN</sequence>
<dbReference type="InterPro" id="IPR001478">
    <property type="entry name" value="PDZ"/>
</dbReference>
<dbReference type="GO" id="GO:0030056">
    <property type="term" value="C:hemidesmosome"/>
    <property type="evidence" value="ECO:0007669"/>
    <property type="project" value="UniProtKB-SubCell"/>
</dbReference>
<evidence type="ECO:0000256" key="6">
    <source>
        <dbReference type="ARBA" id="ARBA00022475"/>
    </source>
</evidence>
<dbReference type="FunFam" id="3.80.10.10:FF:000013">
    <property type="entry name" value="Erbin isoform 7"/>
    <property type="match status" value="1"/>
</dbReference>
<feature type="region of interest" description="Disordered" evidence="25">
    <location>
        <begin position="1847"/>
        <end position="1885"/>
    </location>
</feature>
<feature type="compositionally biased region" description="Acidic residues" evidence="25">
    <location>
        <begin position="1293"/>
        <end position="1306"/>
    </location>
</feature>
<dbReference type="InterPro" id="IPR024077">
    <property type="entry name" value="Neurolysin/TOP_dom2"/>
</dbReference>
<dbReference type="SUPFAM" id="SSF55486">
    <property type="entry name" value="Metalloproteases ('zincins'), catalytic domain"/>
    <property type="match status" value="1"/>
</dbReference>
<dbReference type="InterPro" id="IPR036034">
    <property type="entry name" value="PDZ_sf"/>
</dbReference>
<keyword evidence="6" id="KW-1003">Cell membrane</keyword>
<feature type="compositionally biased region" description="Polar residues" evidence="25">
    <location>
        <begin position="1847"/>
        <end position="1858"/>
    </location>
</feature>
<comment type="similarity">
    <text evidence="4 24">Belongs to the peptidase M3 family.</text>
</comment>
<dbReference type="InterPro" id="IPR032675">
    <property type="entry name" value="LRR_dom_sf"/>
</dbReference>
<evidence type="ECO:0000259" key="26">
    <source>
        <dbReference type="PROSITE" id="PS50106"/>
    </source>
</evidence>
<dbReference type="Gene3D" id="2.30.42.10">
    <property type="match status" value="1"/>
</dbReference>
<feature type="compositionally biased region" description="Basic and acidic residues" evidence="25">
    <location>
        <begin position="1170"/>
        <end position="1180"/>
    </location>
</feature>
<evidence type="ECO:0000256" key="15">
    <source>
        <dbReference type="ARBA" id="ARBA00022949"/>
    </source>
</evidence>
<evidence type="ECO:0000256" key="12">
    <source>
        <dbReference type="ARBA" id="ARBA00022737"/>
    </source>
</evidence>
<feature type="compositionally biased region" description="Polar residues" evidence="25">
    <location>
        <begin position="1656"/>
        <end position="1669"/>
    </location>
</feature>
<feature type="region of interest" description="Disordered" evidence="25">
    <location>
        <begin position="2179"/>
        <end position="2208"/>
    </location>
</feature>
<evidence type="ECO:0000256" key="21">
    <source>
        <dbReference type="ARBA" id="ARBA00076296"/>
    </source>
</evidence>
<dbReference type="GO" id="GO:0070433">
    <property type="term" value="P:negative regulation of nucleotide-binding oligomerization domain containing 2 signaling pathway"/>
    <property type="evidence" value="ECO:0007669"/>
    <property type="project" value="UniProtKB-ARBA"/>
</dbReference>
<evidence type="ECO:0000256" key="10">
    <source>
        <dbReference type="ARBA" id="ARBA00022670"/>
    </source>
</evidence>
<dbReference type="GO" id="GO:0016323">
    <property type="term" value="C:basolateral plasma membrane"/>
    <property type="evidence" value="ECO:0007669"/>
    <property type="project" value="UniProtKB-SubCell"/>
</dbReference>
<evidence type="ECO:0000256" key="7">
    <source>
        <dbReference type="ARBA" id="ARBA00022490"/>
    </source>
</evidence>
<accession>A0AA88IPZ5</accession>
<feature type="region of interest" description="Disordered" evidence="25">
    <location>
        <begin position="1328"/>
        <end position="1416"/>
    </location>
</feature>
<evidence type="ECO:0000256" key="24">
    <source>
        <dbReference type="RuleBase" id="RU003435"/>
    </source>
</evidence>
<dbReference type="InterPro" id="IPR001611">
    <property type="entry name" value="Leu-rich_rpt"/>
</dbReference>
<feature type="compositionally biased region" description="Basic and acidic residues" evidence="25">
    <location>
        <begin position="1395"/>
        <end position="1407"/>
    </location>
</feature>
<keyword evidence="17" id="KW-0472">Membrane</keyword>
<evidence type="ECO:0000256" key="4">
    <source>
        <dbReference type="ARBA" id="ARBA00006040"/>
    </source>
</evidence>
<dbReference type="GO" id="GO:0031965">
    <property type="term" value="C:nuclear membrane"/>
    <property type="evidence" value="ECO:0007669"/>
    <property type="project" value="UniProtKB-SubCell"/>
</dbReference>
<dbReference type="Pfam" id="PF00595">
    <property type="entry name" value="PDZ"/>
    <property type="match status" value="1"/>
</dbReference>
<name>A0AA88IPZ5_CHASR</name>
<keyword evidence="18" id="KW-0539">Nucleus</keyword>
<dbReference type="SMART" id="SM00228">
    <property type="entry name" value="PDZ"/>
    <property type="match status" value="1"/>
</dbReference>
<evidence type="ECO:0000256" key="8">
    <source>
        <dbReference type="ARBA" id="ARBA00022553"/>
    </source>
</evidence>
<evidence type="ECO:0000313" key="28">
    <source>
        <dbReference type="Proteomes" id="UP001187415"/>
    </source>
</evidence>